<organism evidence="3 4">
    <name type="scientific">Gnomoniopsis smithogilvyi</name>
    <dbReference type="NCBI Taxonomy" id="1191159"/>
    <lineage>
        <taxon>Eukaryota</taxon>
        <taxon>Fungi</taxon>
        <taxon>Dikarya</taxon>
        <taxon>Ascomycota</taxon>
        <taxon>Pezizomycotina</taxon>
        <taxon>Sordariomycetes</taxon>
        <taxon>Sordariomycetidae</taxon>
        <taxon>Diaporthales</taxon>
        <taxon>Gnomoniaceae</taxon>
        <taxon>Gnomoniopsis</taxon>
    </lineage>
</organism>
<gene>
    <name evidence="3" type="ORF">N0V93_002504</name>
</gene>
<reference evidence="3" key="1">
    <citation type="submission" date="2022-10" db="EMBL/GenBank/DDBJ databases">
        <title>Tapping the CABI collections for fungal endophytes: first genome assemblies for Collariella, Neodidymelliopsis, Ascochyta clinopodiicola, Didymella pomorum, Didymosphaeria variabile, Neocosmospora piperis and Neocucurbitaria cava.</title>
        <authorList>
            <person name="Hill R."/>
        </authorList>
    </citation>
    <scope>NUCLEOTIDE SEQUENCE</scope>
    <source>
        <strain evidence="3">IMI 355082</strain>
    </source>
</reference>
<name>A0A9W9CY89_9PEZI</name>
<feature type="domain" description="AB hydrolase-1" evidence="2">
    <location>
        <begin position="71"/>
        <end position="373"/>
    </location>
</feature>
<feature type="region of interest" description="Disordered" evidence="1">
    <location>
        <begin position="419"/>
        <end position="439"/>
    </location>
</feature>
<dbReference type="SUPFAM" id="SSF53474">
    <property type="entry name" value="alpha/beta-Hydrolases"/>
    <property type="match status" value="1"/>
</dbReference>
<sequence>MSTLFHVKEHVIEGQHIREYAQATAHSNEEVLKLAVKQYIPKDNPNPKPGDITIIASHANGFVKELYEPLWDDLLHACRQNGVNIRGIWIADVAWQGQSGVVNENSLGNDPSWFDAARDLLHLTNHFRAQMPRPLIGMGHSFGGAIIVNLAYMHPRLFSALVIIDPVISRAAVFAGPYMPFKTTMGASSARRDVWPSRAEAERSVRRNKFYATWDPRAVDKLVEYAYWECPTALYPDRKDGEVTLTTTKHMECFTFYRPMNWGPRDPITGKRRYDRSAAPDAGVYADEFSDFPWYQAAPQQIASRLGELRPPVLWITGQNSTVCTPQTNKERMDLTGYGWGGNGGAKAGMVKAVEVEGTGHLVAMEKPKVVADQAALYISQEMDRWRKEEEVYKKEWLEGVADKEKAVMSKEFREMINSLGPESNRRRNGVMAGPPAKL</sequence>
<dbReference type="Gene3D" id="3.40.50.1820">
    <property type="entry name" value="alpha/beta hydrolase"/>
    <property type="match status" value="1"/>
</dbReference>
<keyword evidence="4" id="KW-1185">Reference proteome</keyword>
<evidence type="ECO:0000313" key="4">
    <source>
        <dbReference type="Proteomes" id="UP001140453"/>
    </source>
</evidence>
<dbReference type="EMBL" id="JAPEVB010000002">
    <property type="protein sequence ID" value="KAJ4393296.1"/>
    <property type="molecule type" value="Genomic_DNA"/>
</dbReference>
<accession>A0A9W9CY89</accession>
<protein>
    <recommendedName>
        <fullName evidence="2">AB hydrolase-1 domain-containing protein</fullName>
    </recommendedName>
</protein>
<comment type="caution">
    <text evidence="3">The sequence shown here is derived from an EMBL/GenBank/DDBJ whole genome shotgun (WGS) entry which is preliminary data.</text>
</comment>
<dbReference type="InterPro" id="IPR050228">
    <property type="entry name" value="Carboxylesterase_BioH"/>
</dbReference>
<evidence type="ECO:0000256" key="1">
    <source>
        <dbReference type="SAM" id="MobiDB-lite"/>
    </source>
</evidence>
<dbReference type="InterPro" id="IPR000073">
    <property type="entry name" value="AB_hydrolase_1"/>
</dbReference>
<dbReference type="OrthoDB" id="94039at2759"/>
<evidence type="ECO:0000259" key="2">
    <source>
        <dbReference type="Pfam" id="PF12697"/>
    </source>
</evidence>
<dbReference type="AlphaFoldDB" id="A0A9W9CY89"/>
<dbReference type="PANTHER" id="PTHR43194:SF2">
    <property type="entry name" value="PEROXISOMAL MEMBRANE PROTEIN LPX1"/>
    <property type="match status" value="1"/>
</dbReference>
<proteinExistence type="predicted"/>
<dbReference type="Proteomes" id="UP001140453">
    <property type="component" value="Unassembled WGS sequence"/>
</dbReference>
<dbReference type="InterPro" id="IPR029058">
    <property type="entry name" value="AB_hydrolase_fold"/>
</dbReference>
<dbReference type="PANTHER" id="PTHR43194">
    <property type="entry name" value="HYDROLASE ALPHA/BETA FOLD FAMILY"/>
    <property type="match status" value="1"/>
</dbReference>
<evidence type="ECO:0000313" key="3">
    <source>
        <dbReference type="EMBL" id="KAJ4393296.1"/>
    </source>
</evidence>
<dbReference type="Pfam" id="PF12697">
    <property type="entry name" value="Abhydrolase_6"/>
    <property type="match status" value="1"/>
</dbReference>